<dbReference type="Gene3D" id="1.10.540.10">
    <property type="entry name" value="Acyl-CoA dehydrogenase/oxidase, N-terminal domain"/>
    <property type="match status" value="1"/>
</dbReference>
<comment type="similarity">
    <text evidence="2 10">Belongs to the acyl-CoA dehydrogenase family.</text>
</comment>
<dbReference type="PhylomeDB" id="Q2RXA5"/>
<proteinExistence type="inferred from homology"/>
<protein>
    <recommendedName>
        <fullName evidence="9">3-methylmercaptopropionyl-CoA dehydrogenase</fullName>
        <ecNumber evidence="8">1.3.99.41</ecNumber>
    </recommendedName>
</protein>
<evidence type="ECO:0000313" key="15">
    <source>
        <dbReference type="EMBL" id="ABC21240.1"/>
    </source>
</evidence>
<dbReference type="InterPro" id="IPR046373">
    <property type="entry name" value="Acyl-CoA_Oxase/DH_mid-dom_sf"/>
</dbReference>
<evidence type="ECO:0000256" key="8">
    <source>
        <dbReference type="ARBA" id="ARBA00066694"/>
    </source>
</evidence>
<dbReference type="InterPro" id="IPR009100">
    <property type="entry name" value="AcylCoA_DH/oxidase_NM_dom_sf"/>
</dbReference>
<dbReference type="eggNOG" id="COG1960">
    <property type="taxonomic scope" value="Bacteria"/>
</dbReference>
<dbReference type="InterPro" id="IPR009075">
    <property type="entry name" value="AcylCo_DH/oxidase_C"/>
</dbReference>
<feature type="domain" description="Acyl-CoA oxidase/dehydrogenase middle" evidence="12">
    <location>
        <begin position="161"/>
        <end position="272"/>
    </location>
</feature>
<dbReference type="KEGG" id="rru:Rru_A0435"/>
<evidence type="ECO:0000259" key="13">
    <source>
        <dbReference type="Pfam" id="PF02771"/>
    </source>
</evidence>
<dbReference type="PANTHER" id="PTHR42803:SF1">
    <property type="entry name" value="BROAD-SPECIFICITY LINEAR ACYL-COA DEHYDROGENASE FADE5"/>
    <property type="match status" value="1"/>
</dbReference>
<comment type="catalytic activity">
    <reaction evidence="6">
        <text>3-(methylsulfanyl)propanoyl-CoA + oxidized [electron-transfer flavoprotein] + H(+) = 3-(methylsulfanyl)acryloyl-CoA + reduced [electron-transfer flavoprotein]</text>
        <dbReference type="Rhea" id="RHEA:52612"/>
        <dbReference type="Rhea" id="RHEA-COMP:10685"/>
        <dbReference type="Rhea" id="RHEA-COMP:10686"/>
        <dbReference type="ChEBI" id="CHEBI:15378"/>
        <dbReference type="ChEBI" id="CHEBI:57692"/>
        <dbReference type="ChEBI" id="CHEBI:58307"/>
        <dbReference type="ChEBI" id="CHEBI:82815"/>
        <dbReference type="ChEBI" id="CHEBI:84994"/>
        <dbReference type="EC" id="1.3.99.41"/>
    </reaction>
    <physiologicalReaction direction="left-to-right" evidence="6">
        <dbReference type="Rhea" id="RHEA:52613"/>
    </physiologicalReaction>
</comment>
<evidence type="ECO:0000256" key="1">
    <source>
        <dbReference type="ARBA" id="ARBA00001974"/>
    </source>
</evidence>
<dbReference type="InterPro" id="IPR025878">
    <property type="entry name" value="Acyl-CoA_dh-like_C_dom"/>
</dbReference>
<dbReference type="RefSeq" id="WP_011388194.1">
    <property type="nucleotide sequence ID" value="NC_007643.1"/>
</dbReference>
<dbReference type="InterPro" id="IPR006091">
    <property type="entry name" value="Acyl-CoA_Oxase/DH_mid-dom"/>
</dbReference>
<dbReference type="EnsemblBacteria" id="ABC21240">
    <property type="protein sequence ID" value="ABC21240"/>
    <property type="gene ID" value="Rru_A0435"/>
</dbReference>
<keyword evidence="3 10" id="KW-0285">Flavoprotein</keyword>
<evidence type="ECO:0000259" key="12">
    <source>
        <dbReference type="Pfam" id="PF02770"/>
    </source>
</evidence>
<dbReference type="FunFam" id="2.40.110.10:FF:000031">
    <property type="entry name" value="Acyl-CoA dehydrogenase, putative"/>
    <property type="match status" value="1"/>
</dbReference>
<evidence type="ECO:0000256" key="9">
    <source>
        <dbReference type="ARBA" id="ARBA00069043"/>
    </source>
</evidence>
<name>Q2RXA5_RHORT</name>
<comment type="cofactor">
    <cofactor evidence="1 10">
        <name>FAD</name>
        <dbReference type="ChEBI" id="CHEBI:57692"/>
    </cofactor>
</comment>
<evidence type="ECO:0000259" key="14">
    <source>
        <dbReference type="Pfam" id="PF12806"/>
    </source>
</evidence>
<dbReference type="GO" id="GO:0016627">
    <property type="term" value="F:oxidoreductase activity, acting on the CH-CH group of donors"/>
    <property type="evidence" value="ECO:0007669"/>
    <property type="project" value="InterPro"/>
</dbReference>
<feature type="domain" description="Acetyl-CoA dehydrogenase-like C-terminal" evidence="14">
    <location>
        <begin position="470"/>
        <end position="581"/>
    </location>
</feature>
<dbReference type="EC" id="1.3.99.41" evidence="8"/>
<evidence type="ECO:0000256" key="2">
    <source>
        <dbReference type="ARBA" id="ARBA00009347"/>
    </source>
</evidence>
<dbReference type="Gene3D" id="2.40.110.10">
    <property type="entry name" value="Butyryl-CoA Dehydrogenase, subunit A, domain 2"/>
    <property type="match status" value="1"/>
</dbReference>
<keyword evidence="16" id="KW-1185">Reference proteome</keyword>
<comment type="function">
    <text evidence="7">Involved in the assimilation of dimethylsulphoniopropionate (DMSP), an important compound in the fixation of carbon in marine phytoplankton, by mediating the conversion of 3-(methylthio)propanoyl-CoA (MMPA-CoA) to 3-(methylthio)acryloyl-CoA (MTA-CoA).</text>
</comment>
<evidence type="ECO:0000256" key="7">
    <source>
        <dbReference type="ARBA" id="ARBA00058683"/>
    </source>
</evidence>
<dbReference type="PANTHER" id="PTHR42803">
    <property type="entry name" value="ACYL-COA DEHYDROGENASE"/>
    <property type="match status" value="1"/>
</dbReference>
<dbReference type="Pfam" id="PF00441">
    <property type="entry name" value="Acyl-CoA_dh_1"/>
    <property type="match status" value="1"/>
</dbReference>
<dbReference type="AlphaFoldDB" id="Q2RXA5"/>
<gene>
    <name evidence="15" type="ordered locus">Rru_A0435</name>
</gene>
<evidence type="ECO:0000256" key="5">
    <source>
        <dbReference type="ARBA" id="ARBA00023002"/>
    </source>
</evidence>
<dbReference type="InterPro" id="IPR036250">
    <property type="entry name" value="AcylCo_DH-like_C"/>
</dbReference>
<dbReference type="Pfam" id="PF02771">
    <property type="entry name" value="Acyl-CoA_dh_N"/>
    <property type="match status" value="1"/>
</dbReference>
<sequence length="589" mass="60834">MPSYRAPIADIMLALRATGLAEVLTLPGAEDVCEDLVEAVLSEAGKLAADVLAPLNAPGDRQGSRLENGTVRTPDGFAEAYGHFVDGGWTGVPFDPEYGGQGLPWMVGTALNEIWQAANMSFGLAPLLSAGAIELLDSHGSAEQKAQWLPKLISGEWTGTMNLTEPQAGSDLAAVRTKAVAAPDLGDGVYRIFGSKIFITYGDHDLAPNIVHMVLARISDAPPGIKGISLFIVPKTLPTAEGGLGAANDLRCVSLEDKLGIHASPTCVMAFGDQGGAVGYLVGAANHGIEYMFTMMNNARLGVGVQGVGQAERATQAAVEYARARVQGGDASVRGGPSVSIIHHPDVRRMLMTMRARTQAARLITYLTAAALDTAKRHADAALRAEAATRAALLTPIAKAWSTEAGIDVANLGIQVHGGQGYIEDAGAAQFLRDARIASIYEGTNGIQAIDLVGRKVLRDGGVAARALASELAAIAERSAATLPGLQAPLADGLADLEAALEWVLSHPDAVSAQAAATPFLTLFGLVLGGGLLVEQAVIATAEAEKAAAATTAGFFLRHLLPATAGHLATIRAGAADLVALHEDAFVAA</sequence>
<dbReference type="Pfam" id="PF12806">
    <property type="entry name" value="Acyl-CoA_dh_C"/>
    <property type="match status" value="1"/>
</dbReference>
<dbReference type="Proteomes" id="UP000001929">
    <property type="component" value="Chromosome"/>
</dbReference>
<keyword evidence="5 10" id="KW-0560">Oxidoreductase</keyword>
<dbReference type="InterPro" id="IPR037069">
    <property type="entry name" value="AcylCoA_DH/ox_N_sf"/>
</dbReference>
<dbReference type="PATRIC" id="fig|269796.9.peg.491"/>
<keyword evidence="4 10" id="KW-0274">FAD</keyword>
<evidence type="ECO:0000259" key="11">
    <source>
        <dbReference type="Pfam" id="PF00441"/>
    </source>
</evidence>
<dbReference type="EMBL" id="CP000230">
    <property type="protein sequence ID" value="ABC21240.1"/>
    <property type="molecule type" value="Genomic_DNA"/>
</dbReference>
<dbReference type="Pfam" id="PF02770">
    <property type="entry name" value="Acyl-CoA_dh_M"/>
    <property type="match status" value="1"/>
</dbReference>
<dbReference type="STRING" id="269796.Rru_A0435"/>
<organism evidence="15 16">
    <name type="scientific">Rhodospirillum rubrum (strain ATCC 11170 / ATH 1.1.1 / DSM 467 / LMG 4362 / NCIMB 8255 / S1)</name>
    <dbReference type="NCBI Taxonomy" id="269796"/>
    <lineage>
        <taxon>Bacteria</taxon>
        <taxon>Pseudomonadati</taxon>
        <taxon>Pseudomonadota</taxon>
        <taxon>Alphaproteobacteria</taxon>
        <taxon>Rhodospirillales</taxon>
        <taxon>Rhodospirillaceae</taxon>
        <taxon>Rhodospirillum</taxon>
    </lineage>
</organism>
<accession>Q2RXA5</accession>
<feature type="domain" description="Acyl-CoA dehydrogenase/oxidase N-terminal" evidence="13">
    <location>
        <begin position="78"/>
        <end position="156"/>
    </location>
</feature>
<evidence type="ECO:0000256" key="6">
    <source>
        <dbReference type="ARBA" id="ARBA00051388"/>
    </source>
</evidence>
<evidence type="ECO:0000256" key="10">
    <source>
        <dbReference type="RuleBase" id="RU362125"/>
    </source>
</evidence>
<dbReference type="Gene3D" id="1.20.140.10">
    <property type="entry name" value="Butyryl-CoA Dehydrogenase, subunit A, domain 3"/>
    <property type="match status" value="1"/>
</dbReference>
<evidence type="ECO:0000256" key="3">
    <source>
        <dbReference type="ARBA" id="ARBA00022630"/>
    </source>
</evidence>
<dbReference type="GO" id="GO:0050660">
    <property type="term" value="F:flavin adenine dinucleotide binding"/>
    <property type="evidence" value="ECO:0007669"/>
    <property type="project" value="InterPro"/>
</dbReference>
<dbReference type="InterPro" id="IPR013786">
    <property type="entry name" value="AcylCoA_DH/ox_N"/>
</dbReference>
<dbReference type="SUPFAM" id="SSF47203">
    <property type="entry name" value="Acyl-CoA dehydrogenase C-terminal domain-like"/>
    <property type="match status" value="1"/>
</dbReference>
<dbReference type="HOGENOM" id="CLU_018204_12_2_5"/>
<feature type="domain" description="Acyl-CoA dehydrogenase/oxidase C-terminal" evidence="11">
    <location>
        <begin position="286"/>
        <end position="450"/>
    </location>
</feature>
<evidence type="ECO:0000256" key="4">
    <source>
        <dbReference type="ARBA" id="ARBA00022827"/>
    </source>
</evidence>
<dbReference type="SUPFAM" id="SSF56645">
    <property type="entry name" value="Acyl-CoA dehydrogenase NM domain-like"/>
    <property type="match status" value="1"/>
</dbReference>
<evidence type="ECO:0000313" key="16">
    <source>
        <dbReference type="Proteomes" id="UP000001929"/>
    </source>
</evidence>
<reference evidence="15 16" key="1">
    <citation type="journal article" date="2011" name="Stand. Genomic Sci.">
        <title>Complete genome sequence of Rhodospirillum rubrum type strain (S1).</title>
        <authorList>
            <person name="Munk A.C."/>
            <person name="Copeland A."/>
            <person name="Lucas S."/>
            <person name="Lapidus A."/>
            <person name="Del Rio T.G."/>
            <person name="Barry K."/>
            <person name="Detter J.C."/>
            <person name="Hammon N."/>
            <person name="Israni S."/>
            <person name="Pitluck S."/>
            <person name="Brettin T."/>
            <person name="Bruce D."/>
            <person name="Han C."/>
            <person name="Tapia R."/>
            <person name="Gilna P."/>
            <person name="Schmutz J."/>
            <person name="Larimer F."/>
            <person name="Land M."/>
            <person name="Kyrpides N.C."/>
            <person name="Mavromatis K."/>
            <person name="Richardson P."/>
            <person name="Rohde M."/>
            <person name="Goker M."/>
            <person name="Klenk H.P."/>
            <person name="Zhang Y."/>
            <person name="Roberts G.P."/>
            <person name="Reslewic S."/>
            <person name="Schwartz D.C."/>
        </authorList>
    </citation>
    <scope>NUCLEOTIDE SEQUENCE [LARGE SCALE GENOMIC DNA]</scope>
    <source>
        <strain evidence="16">ATCC 11170 / ATH 1.1.1 / DSM 467 / LMG 4362 / NCIMB 8255 / S1</strain>
    </source>
</reference>
<dbReference type="InterPro" id="IPR052166">
    <property type="entry name" value="Diverse_Acyl-CoA_DH"/>
</dbReference>